<evidence type="ECO:0000313" key="3">
    <source>
        <dbReference type="Proteomes" id="UP001519460"/>
    </source>
</evidence>
<evidence type="ECO:0000256" key="1">
    <source>
        <dbReference type="SAM" id="MobiDB-lite"/>
    </source>
</evidence>
<protein>
    <submittedName>
        <fullName evidence="2">Uncharacterized protein</fullName>
    </submittedName>
</protein>
<proteinExistence type="predicted"/>
<reference evidence="2 3" key="1">
    <citation type="journal article" date="2023" name="Sci. Data">
        <title>Genome assembly of the Korean intertidal mud-creeper Batillaria attramentaria.</title>
        <authorList>
            <person name="Patra A.K."/>
            <person name="Ho P.T."/>
            <person name="Jun S."/>
            <person name="Lee S.J."/>
            <person name="Kim Y."/>
            <person name="Won Y.J."/>
        </authorList>
    </citation>
    <scope>NUCLEOTIDE SEQUENCE [LARGE SCALE GENOMIC DNA]</scope>
    <source>
        <strain evidence="2">Wonlab-2016</strain>
    </source>
</reference>
<dbReference type="EMBL" id="JACVVK020000233">
    <property type="protein sequence ID" value="KAK7483095.1"/>
    <property type="molecule type" value="Genomic_DNA"/>
</dbReference>
<comment type="caution">
    <text evidence="2">The sequence shown here is derived from an EMBL/GenBank/DDBJ whole genome shotgun (WGS) entry which is preliminary data.</text>
</comment>
<dbReference type="AlphaFoldDB" id="A0ABD0K6S3"/>
<accession>A0ABD0K6S3</accession>
<keyword evidence="3" id="KW-1185">Reference proteome</keyword>
<feature type="region of interest" description="Disordered" evidence="1">
    <location>
        <begin position="1"/>
        <end position="24"/>
    </location>
</feature>
<gene>
    <name evidence="2" type="ORF">BaRGS_00025663</name>
</gene>
<evidence type="ECO:0000313" key="2">
    <source>
        <dbReference type="EMBL" id="KAK7483095.1"/>
    </source>
</evidence>
<sequence>MKASSVQEVGVGGGGSKRFHEPMGRGQTALKLLRASDSRTETATVTDRAHLNHFTTDIADVGLSEWACVDFWRAKAAGEWSSNLAIQLTGARSGGK</sequence>
<organism evidence="2 3">
    <name type="scientific">Batillaria attramentaria</name>
    <dbReference type="NCBI Taxonomy" id="370345"/>
    <lineage>
        <taxon>Eukaryota</taxon>
        <taxon>Metazoa</taxon>
        <taxon>Spiralia</taxon>
        <taxon>Lophotrochozoa</taxon>
        <taxon>Mollusca</taxon>
        <taxon>Gastropoda</taxon>
        <taxon>Caenogastropoda</taxon>
        <taxon>Sorbeoconcha</taxon>
        <taxon>Cerithioidea</taxon>
        <taxon>Batillariidae</taxon>
        <taxon>Batillaria</taxon>
    </lineage>
</organism>
<name>A0ABD0K6S3_9CAEN</name>
<dbReference type="Proteomes" id="UP001519460">
    <property type="component" value="Unassembled WGS sequence"/>
</dbReference>
<feature type="non-terminal residue" evidence="2">
    <location>
        <position position="96"/>
    </location>
</feature>